<gene>
    <name evidence="5" type="ORF">Ccrd_023670</name>
</gene>
<dbReference type="SUPFAM" id="SSF47459">
    <property type="entry name" value="HLH, helix-loop-helix DNA-binding domain"/>
    <property type="match status" value="1"/>
</dbReference>
<keyword evidence="2" id="KW-0805">Transcription regulation</keyword>
<comment type="subcellular location">
    <subcellularLocation>
        <location evidence="1">Nucleus</location>
    </subcellularLocation>
</comment>
<evidence type="ECO:0000313" key="6">
    <source>
        <dbReference type="Proteomes" id="UP000243975"/>
    </source>
</evidence>
<dbReference type="AlphaFoldDB" id="A0A103XWD9"/>
<evidence type="ECO:0000256" key="2">
    <source>
        <dbReference type="ARBA" id="ARBA00023015"/>
    </source>
</evidence>
<name>A0A103XWD9_CYNCS</name>
<organism evidence="5 6">
    <name type="scientific">Cynara cardunculus var. scolymus</name>
    <name type="common">Globe artichoke</name>
    <name type="synonym">Cynara scolymus</name>
    <dbReference type="NCBI Taxonomy" id="59895"/>
    <lineage>
        <taxon>Eukaryota</taxon>
        <taxon>Viridiplantae</taxon>
        <taxon>Streptophyta</taxon>
        <taxon>Embryophyta</taxon>
        <taxon>Tracheophyta</taxon>
        <taxon>Spermatophyta</taxon>
        <taxon>Magnoliopsida</taxon>
        <taxon>eudicotyledons</taxon>
        <taxon>Gunneridae</taxon>
        <taxon>Pentapetalae</taxon>
        <taxon>asterids</taxon>
        <taxon>campanulids</taxon>
        <taxon>Asterales</taxon>
        <taxon>Asteraceae</taxon>
        <taxon>Carduoideae</taxon>
        <taxon>Cardueae</taxon>
        <taxon>Carduinae</taxon>
        <taxon>Cynara</taxon>
    </lineage>
</organism>
<protein>
    <submittedName>
        <fullName evidence="5">Myc-type, basic helix-loop-helix (BHLH) domain-containing protein</fullName>
    </submittedName>
</protein>
<keyword evidence="6" id="KW-1185">Reference proteome</keyword>
<reference evidence="5 6" key="1">
    <citation type="journal article" date="2016" name="Sci. Rep.">
        <title>The genome sequence of the outbreeding globe artichoke constructed de novo incorporating a phase-aware low-pass sequencing strategy of F1 progeny.</title>
        <authorList>
            <person name="Scaglione D."/>
            <person name="Reyes-Chin-Wo S."/>
            <person name="Acquadro A."/>
            <person name="Froenicke L."/>
            <person name="Portis E."/>
            <person name="Beitel C."/>
            <person name="Tirone M."/>
            <person name="Mauro R."/>
            <person name="Lo Monaco A."/>
            <person name="Mauromicale G."/>
            <person name="Faccioli P."/>
            <person name="Cattivelli L."/>
            <person name="Rieseberg L."/>
            <person name="Michelmore R."/>
            <person name="Lanteri S."/>
        </authorList>
    </citation>
    <scope>NUCLEOTIDE SEQUENCE [LARGE SCALE GENOMIC DNA]</scope>
    <source>
        <strain evidence="5">2C</strain>
    </source>
</reference>
<evidence type="ECO:0000313" key="5">
    <source>
        <dbReference type="EMBL" id="KVH98100.1"/>
    </source>
</evidence>
<keyword evidence="3" id="KW-0804">Transcription</keyword>
<dbReference type="GO" id="GO:0005634">
    <property type="term" value="C:nucleus"/>
    <property type="evidence" value="ECO:0007669"/>
    <property type="project" value="UniProtKB-SubCell"/>
</dbReference>
<comment type="caution">
    <text evidence="5">The sequence shown here is derived from an EMBL/GenBank/DDBJ whole genome shotgun (WGS) entry which is preliminary data.</text>
</comment>
<evidence type="ECO:0000256" key="4">
    <source>
        <dbReference type="ARBA" id="ARBA00023242"/>
    </source>
</evidence>
<keyword evidence="4" id="KW-0539">Nucleus</keyword>
<sequence>MFGCECNPTTKSVFLFINLLFQVPNSKLDSISTMAAFSHHHHLFLHQTTAFHPHSTTHNFSGHQPTTAFHPHSTTHNFSVHQPTTTAAAAACLLDQDHHHRTKNLQRKGYSTSMEVDGGSHDHLAMKRKAINGISQVRRKKINERMKLLQSIVPGCDQVIASSYVDRIWFILSVFL</sequence>
<dbReference type="Gramene" id="KVH98100">
    <property type="protein sequence ID" value="KVH98100"/>
    <property type="gene ID" value="Ccrd_023670"/>
</dbReference>
<evidence type="ECO:0000256" key="1">
    <source>
        <dbReference type="ARBA" id="ARBA00004123"/>
    </source>
</evidence>
<dbReference type="GO" id="GO:0046983">
    <property type="term" value="F:protein dimerization activity"/>
    <property type="evidence" value="ECO:0007669"/>
    <property type="project" value="InterPro"/>
</dbReference>
<dbReference type="Proteomes" id="UP000243975">
    <property type="component" value="Unassembled WGS sequence"/>
</dbReference>
<evidence type="ECO:0000256" key="3">
    <source>
        <dbReference type="ARBA" id="ARBA00023163"/>
    </source>
</evidence>
<dbReference type="EMBL" id="LEKV01003809">
    <property type="protein sequence ID" value="KVH98100.1"/>
    <property type="molecule type" value="Genomic_DNA"/>
</dbReference>
<accession>A0A103XWD9</accession>
<proteinExistence type="predicted"/>
<dbReference type="InterPro" id="IPR036638">
    <property type="entry name" value="HLH_DNA-bd_sf"/>
</dbReference>